<comment type="similarity">
    <text evidence="2">Belongs to the paxM FAD-dependent monooxygenase family.</text>
</comment>
<accession>A0ABR2UFG0</accession>
<evidence type="ECO:0000313" key="9">
    <source>
        <dbReference type="Proteomes" id="UP001408356"/>
    </source>
</evidence>
<keyword evidence="5" id="KW-0560">Oxidoreductase</keyword>
<evidence type="ECO:0000256" key="2">
    <source>
        <dbReference type="ARBA" id="ARBA00007992"/>
    </source>
</evidence>
<dbReference type="EMBL" id="JARVKF010000441">
    <property type="protein sequence ID" value="KAK9413205.1"/>
    <property type="molecule type" value="Genomic_DNA"/>
</dbReference>
<protein>
    <submittedName>
        <fullName evidence="8">LijD</fullName>
    </submittedName>
</protein>
<dbReference type="Gene3D" id="3.50.50.60">
    <property type="entry name" value="FAD/NAD(P)-binding domain"/>
    <property type="match status" value="1"/>
</dbReference>
<dbReference type="Pfam" id="PF01494">
    <property type="entry name" value="FAD_binding_3"/>
    <property type="match status" value="1"/>
</dbReference>
<proteinExistence type="inferred from homology"/>
<dbReference type="PANTHER" id="PTHR46720:SF3">
    <property type="entry name" value="FAD-BINDING DOMAIN-CONTAINING PROTEIN-RELATED"/>
    <property type="match status" value="1"/>
</dbReference>
<dbReference type="PANTHER" id="PTHR46720">
    <property type="entry name" value="HYDROXYLASE, PUTATIVE (AFU_ORTHOLOGUE AFUA_3G01460)-RELATED"/>
    <property type="match status" value="1"/>
</dbReference>
<organism evidence="8 9">
    <name type="scientific">Seiridium unicorne</name>
    <dbReference type="NCBI Taxonomy" id="138068"/>
    <lineage>
        <taxon>Eukaryota</taxon>
        <taxon>Fungi</taxon>
        <taxon>Dikarya</taxon>
        <taxon>Ascomycota</taxon>
        <taxon>Pezizomycotina</taxon>
        <taxon>Sordariomycetes</taxon>
        <taxon>Xylariomycetidae</taxon>
        <taxon>Amphisphaeriales</taxon>
        <taxon>Sporocadaceae</taxon>
        <taxon>Seiridium</taxon>
    </lineage>
</organism>
<evidence type="ECO:0000256" key="5">
    <source>
        <dbReference type="ARBA" id="ARBA00023002"/>
    </source>
</evidence>
<dbReference type="InterPro" id="IPR002938">
    <property type="entry name" value="FAD-bd"/>
</dbReference>
<comment type="pathway">
    <text evidence="1">Secondary metabolite biosynthesis.</text>
</comment>
<dbReference type="PRINTS" id="PR00420">
    <property type="entry name" value="RNGMNOXGNASE"/>
</dbReference>
<evidence type="ECO:0000256" key="1">
    <source>
        <dbReference type="ARBA" id="ARBA00005179"/>
    </source>
</evidence>
<evidence type="ECO:0000256" key="3">
    <source>
        <dbReference type="ARBA" id="ARBA00022630"/>
    </source>
</evidence>
<evidence type="ECO:0000256" key="6">
    <source>
        <dbReference type="SAM" id="MobiDB-lite"/>
    </source>
</evidence>
<reference evidence="8 9" key="1">
    <citation type="journal article" date="2024" name="J. Plant Pathol.">
        <title>Sequence and assembly of the genome of Seiridium unicorne, isolate CBS 538.82, causal agent of cypress canker disease.</title>
        <authorList>
            <person name="Scali E."/>
            <person name="Rocca G.D."/>
            <person name="Danti R."/>
            <person name="Garbelotto M."/>
            <person name="Barberini S."/>
            <person name="Baroncelli R."/>
            <person name="Emiliani G."/>
        </authorList>
    </citation>
    <scope>NUCLEOTIDE SEQUENCE [LARGE SCALE GENOMIC DNA]</scope>
    <source>
        <strain evidence="8 9">BM-138-508</strain>
    </source>
</reference>
<keyword evidence="4" id="KW-0274">FAD</keyword>
<gene>
    <name evidence="8" type="ORF">SUNI508_11981</name>
</gene>
<dbReference type="SUPFAM" id="SSF54373">
    <property type="entry name" value="FAD-linked reductases, C-terminal domain"/>
    <property type="match status" value="1"/>
</dbReference>
<comment type="caution">
    <text evidence="8">The sequence shown here is derived from an EMBL/GenBank/DDBJ whole genome shotgun (WGS) entry which is preliminary data.</text>
</comment>
<feature type="compositionally biased region" description="Polar residues" evidence="6">
    <location>
        <begin position="1"/>
        <end position="15"/>
    </location>
</feature>
<name>A0ABR2UFG0_9PEZI</name>
<dbReference type="Proteomes" id="UP001408356">
    <property type="component" value="Unassembled WGS sequence"/>
</dbReference>
<feature type="domain" description="FAD-binding" evidence="7">
    <location>
        <begin position="27"/>
        <end position="367"/>
    </location>
</feature>
<sequence length="456" mass="50036">MSLASDQITGGSPNRTEPGDTFGSARLKIAIIGSGIIGVMTALGLLQRGFDVKIYEQGASFQEVSAGFAFTGVARECMERLNPCILEALRRVGEENKHPQNRYWDGFTNKQTARDQDSLLFQLSARDLAYWGCLRSSLLRELAADLPPGVTEFNKKLVSYIDNDSQEAVLLSFEDGTIALADAVIGCDGIHSRTRQLVLGEDDSASYASYSHHTAYRAVLPIDKAIAAIGSDKAMNQCIHMGPEAAIVSYPVSNWTLWNVAIFVHDPEEWPNPNLTTVNGSRTEVETALREWSVDIQQIAKQLPESVTKWAIFDMADHPARTYACGRVCVAGDAAHASSPFQGAGACMGVEDALVLATTLEAASKRAERTATLGVANAITAAFEAFSRVRMERSQWLVQSSRETGDMYQWRLPTTKNDAKKCHAGMQQRTRMIWDFDVQKMVDDAEAVLEEELSGR</sequence>
<keyword evidence="9" id="KW-1185">Reference proteome</keyword>
<dbReference type="InterPro" id="IPR036188">
    <property type="entry name" value="FAD/NAD-bd_sf"/>
</dbReference>
<keyword evidence="3" id="KW-0285">Flavoprotein</keyword>
<evidence type="ECO:0000256" key="4">
    <source>
        <dbReference type="ARBA" id="ARBA00022827"/>
    </source>
</evidence>
<evidence type="ECO:0000313" key="8">
    <source>
        <dbReference type="EMBL" id="KAK9413205.1"/>
    </source>
</evidence>
<dbReference type="SUPFAM" id="SSF51905">
    <property type="entry name" value="FAD/NAD(P)-binding domain"/>
    <property type="match status" value="1"/>
</dbReference>
<dbReference type="InterPro" id="IPR051104">
    <property type="entry name" value="FAD_monoxygenase"/>
</dbReference>
<evidence type="ECO:0000259" key="7">
    <source>
        <dbReference type="Pfam" id="PF01494"/>
    </source>
</evidence>
<feature type="region of interest" description="Disordered" evidence="6">
    <location>
        <begin position="1"/>
        <end position="20"/>
    </location>
</feature>